<name>A0A0D6NHZ1_9PROT</name>
<dbReference type="Gene3D" id="3.40.50.300">
    <property type="entry name" value="P-loop containing nucleotide triphosphate hydrolases"/>
    <property type="match status" value="2"/>
</dbReference>
<dbReference type="SUPFAM" id="SSF52540">
    <property type="entry name" value="P-loop containing nucleoside triphosphate hydrolases"/>
    <property type="match status" value="1"/>
</dbReference>
<dbReference type="GeneID" id="76203199"/>
<evidence type="ECO:0008006" key="4">
    <source>
        <dbReference type="Google" id="ProtNLM"/>
    </source>
</evidence>
<reference evidence="2 3" key="1">
    <citation type="submission" date="2012-11" db="EMBL/GenBank/DDBJ databases">
        <title>Whole genome sequence of Acetobacter orientalis 21F-2.</title>
        <authorList>
            <person name="Azuma Y."/>
            <person name="Higashiura N."/>
            <person name="Hirakawa H."/>
            <person name="Matsushita K."/>
        </authorList>
    </citation>
    <scope>NUCLEOTIDE SEQUENCE [LARGE SCALE GENOMIC DNA]</scope>
    <source>
        <strain evidence="2 3">21F-2</strain>
    </source>
</reference>
<evidence type="ECO:0000313" key="2">
    <source>
        <dbReference type="EMBL" id="GAN65056.1"/>
    </source>
</evidence>
<evidence type="ECO:0000313" key="3">
    <source>
        <dbReference type="Proteomes" id="UP000032670"/>
    </source>
</evidence>
<dbReference type="GO" id="GO:0006302">
    <property type="term" value="P:double-strand break repair"/>
    <property type="evidence" value="ECO:0007669"/>
    <property type="project" value="InterPro"/>
</dbReference>
<dbReference type="PANTHER" id="PTHR41259:SF1">
    <property type="entry name" value="DOUBLE-STRAND BREAK REPAIR RAD50 ATPASE, PUTATIVE-RELATED"/>
    <property type="match status" value="1"/>
</dbReference>
<gene>
    <name evidence="2" type="ORF">Abor_006_010</name>
</gene>
<feature type="coiled-coil region" evidence="1">
    <location>
        <begin position="198"/>
        <end position="275"/>
    </location>
</feature>
<comment type="caution">
    <text evidence="2">The sequence shown here is derived from an EMBL/GenBank/DDBJ whole genome shotgun (WGS) entry which is preliminary data.</text>
</comment>
<organism evidence="2 3">
    <name type="scientific">Acetobacter orientalis</name>
    <dbReference type="NCBI Taxonomy" id="146474"/>
    <lineage>
        <taxon>Bacteria</taxon>
        <taxon>Pseudomonadati</taxon>
        <taxon>Pseudomonadota</taxon>
        <taxon>Alphaproteobacteria</taxon>
        <taxon>Acetobacterales</taxon>
        <taxon>Acetobacteraceae</taxon>
        <taxon>Acetobacter</taxon>
    </lineage>
</organism>
<feature type="coiled-coil region" evidence="1">
    <location>
        <begin position="321"/>
        <end position="362"/>
    </location>
</feature>
<proteinExistence type="predicted"/>
<dbReference type="PANTHER" id="PTHR41259">
    <property type="entry name" value="DOUBLE-STRAND BREAK REPAIR RAD50 ATPASE, PUTATIVE-RELATED"/>
    <property type="match status" value="1"/>
</dbReference>
<dbReference type="RefSeq" id="WP_048840119.1">
    <property type="nucleotide sequence ID" value="NZ_BAMX01000006.1"/>
</dbReference>
<accession>A0A6N3SYI7</accession>
<feature type="coiled-coil region" evidence="1">
    <location>
        <begin position="539"/>
        <end position="637"/>
    </location>
</feature>
<protein>
    <recommendedName>
        <fullName evidence="4">GTP-binding protein</fullName>
    </recommendedName>
</protein>
<dbReference type="STRING" id="1231341.Abor_006_010"/>
<dbReference type="EMBL" id="BAMX01000006">
    <property type="protein sequence ID" value="GAN65056.1"/>
    <property type="molecule type" value="Genomic_DNA"/>
</dbReference>
<dbReference type="AlphaFoldDB" id="A0A0D6NHZ1"/>
<evidence type="ECO:0000256" key="1">
    <source>
        <dbReference type="SAM" id="Coils"/>
    </source>
</evidence>
<accession>A0A0D6NHZ1</accession>
<sequence length="895" mass="97807">MILTDLQLEGFRRFGAPVRLAGLGAGLNVLAAPNEAGKSTLLHALRAALTLRHSSKSQNVKDLASYGGSAPHVVLHFTWNGIECALEKRFLSKTCTRLTLGPDRFEGDEAEEKLRSLLGLAQATKGDAGLWPALLVGQGESFSLPVLNETGQASLRSCLAQGAESVTGGAAASSVLAKVRERLGTLQTASTNQPTGRYKKALEQEAQAQAQLATLEARKALLEEDLASLEQAHRTLREQTNPERRVQDEGTLAALRAERDAVQQLEGEEKVARANAAFAETTCNTLEQDKQRRTENKAHQKDLLQQCATIQQALESLTPRVQAAQKQRDAAAQRRQNCEQAHEQARKQRMFAAQQAALLQKQHILAREQALLTRAEGAQVRLEQAQATLAALPVNDALMQSLQTAERTCVQYQAQCEAQAPKLSFALLPDAAVKVKVAGAACPQQDLSLLQETQVEIEDIGTFTITPAQHDKAGLFEKWQAAKAALNTLLQQAGCQSMADATTRYAYYRQAQEAVLEARAAFLATLPEGTPAKGGAQAVENMRKQVAQLSADLAQASTLLAGPLQDAQQPAPPTPEAAAEVEEKTAFAAEEARQIERTAQASYEAIQAQHQSMQASLREVEQAVAQTQREEEASLARRPEETLTADLLQARQALLIAKAAVEQCALKRAQARPLAMLESSIERHEQKLENARSNITQLTGDIREREARVRMAEGDGIDEQIAQASRVFERIRLEREGYERERAALDLLQKTLSAAEQEQTERYLAPLLRTMQPAFSSVFPGIVVSLDTQFKVPEITRKQTEAFTCLSDGTREQIAVLVRLGFAELLHAQHGTSLLVLDDALSFSDSQRLERVFDVLAEAATRFQILVLTCHAESFTALGGRRLSLTPIESLTELR</sequence>
<dbReference type="InterPro" id="IPR027417">
    <property type="entry name" value="P-loop_NTPase"/>
</dbReference>
<keyword evidence="1" id="KW-0175">Coiled coil</keyword>
<dbReference type="GO" id="GO:0016887">
    <property type="term" value="F:ATP hydrolysis activity"/>
    <property type="evidence" value="ECO:0007669"/>
    <property type="project" value="InterPro"/>
</dbReference>
<keyword evidence="3" id="KW-1185">Reference proteome</keyword>
<dbReference type="Proteomes" id="UP000032670">
    <property type="component" value="Unassembled WGS sequence"/>
</dbReference>
<feature type="coiled-coil region" evidence="1">
    <location>
        <begin position="674"/>
        <end position="758"/>
    </location>
</feature>